<name>A0AAE0EXP6_9CHLO</name>
<dbReference type="AlphaFoldDB" id="A0AAE0EXP6"/>
<keyword evidence="3" id="KW-1185">Reference proteome</keyword>
<dbReference type="Gene3D" id="3.40.50.150">
    <property type="entry name" value="Vaccinia Virus protein VP39"/>
    <property type="match status" value="1"/>
</dbReference>
<evidence type="ECO:0000313" key="2">
    <source>
        <dbReference type="EMBL" id="KAK3244343.1"/>
    </source>
</evidence>
<protein>
    <submittedName>
        <fullName evidence="2">Uncharacterized protein</fullName>
    </submittedName>
</protein>
<sequence length="315" mass="35739">MCIPCATLEASSRQVHEGSDARPFRSSWHPRRQTRKDADLPRQSVRRNAYGEQPLTRNLEALSPERVLEDTRHGQPVLNEDALPPNLRYHPSTYNEYLASVYALWNVLDRSAASLDNKNTWLYGYMRKVQLEAYSKLVWKNNTTRVYCEIGMNAGHGTLAMLLANPRLQVHTFDLMAWKYSEPHAKLIRVMYPKQFHIYKGDSQKTVRKFQADVESGKTKPCDVLLIDGDHSAAGAAADLRNFAKVAACNNVLLMDDINDGPGQALDDATNSGLVLDVKKREYEEGNEDNPCVRVHHSTATKSSQKFGKQRSYFR</sequence>
<evidence type="ECO:0000256" key="1">
    <source>
        <dbReference type="SAM" id="MobiDB-lite"/>
    </source>
</evidence>
<comment type="caution">
    <text evidence="2">The sequence shown here is derived from an EMBL/GenBank/DDBJ whole genome shotgun (WGS) entry which is preliminary data.</text>
</comment>
<dbReference type="SUPFAM" id="SSF53335">
    <property type="entry name" value="S-adenosyl-L-methionine-dependent methyltransferases"/>
    <property type="match status" value="1"/>
</dbReference>
<dbReference type="EMBL" id="LGRX02031962">
    <property type="protein sequence ID" value="KAK3244343.1"/>
    <property type="molecule type" value="Genomic_DNA"/>
</dbReference>
<accession>A0AAE0EXP6</accession>
<dbReference type="InterPro" id="IPR029063">
    <property type="entry name" value="SAM-dependent_MTases_sf"/>
</dbReference>
<proteinExistence type="predicted"/>
<organism evidence="2 3">
    <name type="scientific">Cymbomonas tetramitiformis</name>
    <dbReference type="NCBI Taxonomy" id="36881"/>
    <lineage>
        <taxon>Eukaryota</taxon>
        <taxon>Viridiplantae</taxon>
        <taxon>Chlorophyta</taxon>
        <taxon>Pyramimonadophyceae</taxon>
        <taxon>Pyramimonadales</taxon>
        <taxon>Pyramimonadaceae</taxon>
        <taxon>Cymbomonas</taxon>
    </lineage>
</organism>
<reference evidence="2 3" key="1">
    <citation type="journal article" date="2015" name="Genome Biol. Evol.">
        <title>Comparative Genomics of a Bacterivorous Green Alga Reveals Evolutionary Causalities and Consequences of Phago-Mixotrophic Mode of Nutrition.</title>
        <authorList>
            <person name="Burns J.A."/>
            <person name="Paasch A."/>
            <person name="Narechania A."/>
            <person name="Kim E."/>
        </authorList>
    </citation>
    <scope>NUCLEOTIDE SEQUENCE [LARGE SCALE GENOMIC DNA]</scope>
    <source>
        <strain evidence="2 3">PLY_AMNH</strain>
    </source>
</reference>
<dbReference type="Pfam" id="PF13578">
    <property type="entry name" value="Methyltransf_24"/>
    <property type="match status" value="1"/>
</dbReference>
<feature type="compositionally biased region" description="Basic and acidic residues" evidence="1">
    <location>
        <begin position="14"/>
        <end position="23"/>
    </location>
</feature>
<feature type="region of interest" description="Disordered" evidence="1">
    <location>
        <begin position="287"/>
        <end position="315"/>
    </location>
</feature>
<gene>
    <name evidence="2" type="ORF">CYMTET_46039</name>
</gene>
<feature type="region of interest" description="Disordered" evidence="1">
    <location>
        <begin position="12"/>
        <end position="64"/>
    </location>
</feature>
<evidence type="ECO:0000313" key="3">
    <source>
        <dbReference type="Proteomes" id="UP001190700"/>
    </source>
</evidence>
<dbReference type="Proteomes" id="UP001190700">
    <property type="component" value="Unassembled WGS sequence"/>
</dbReference>